<protein>
    <recommendedName>
        <fullName evidence="3">Xylose isomerase</fullName>
    </recommendedName>
</protein>
<dbReference type="NCBIfam" id="NF041277">
    <property type="entry name" value="coba_remo_CbiR"/>
    <property type="match status" value="1"/>
</dbReference>
<evidence type="ECO:0000313" key="2">
    <source>
        <dbReference type="Proteomes" id="UP000555828"/>
    </source>
</evidence>
<evidence type="ECO:0008006" key="3">
    <source>
        <dbReference type="Google" id="ProtNLM"/>
    </source>
</evidence>
<dbReference type="RefSeq" id="WP_184619943.1">
    <property type="nucleotide sequence ID" value="NZ_JACHEX010000006.1"/>
</dbReference>
<sequence length="203" mass="23848">MKIGTTSWLIPGGYLENVKLVAEIVDFVELLVFSFDKETRHMLKNELPELYKISKKYGLKYTVHLPTDCINNVEDAFNFFEESNLPILNYVAHPIDCIEPLLKKSDKISVENLKKDILIHNRTVFDIGHHILGMKVTKEFFENTVEFHLMGVKGDQDHLKLDKETLLLSKEYMKLMPNLKYICFEVFDLNDFLDSYKLWRENL</sequence>
<gene>
    <name evidence="1" type="ORF">HNP65_001832</name>
</gene>
<name>A0A841GI99_9BACT</name>
<accession>A0A841GI99</accession>
<keyword evidence="2" id="KW-1185">Reference proteome</keyword>
<dbReference type="EMBL" id="JACHEX010000006">
    <property type="protein sequence ID" value="MBB6063362.1"/>
    <property type="molecule type" value="Genomic_DNA"/>
</dbReference>
<proteinExistence type="predicted"/>
<organism evidence="1 2">
    <name type="scientific">Thermosipho japonicus</name>
    <dbReference type="NCBI Taxonomy" id="90323"/>
    <lineage>
        <taxon>Bacteria</taxon>
        <taxon>Thermotogati</taxon>
        <taxon>Thermotogota</taxon>
        <taxon>Thermotogae</taxon>
        <taxon>Thermotogales</taxon>
        <taxon>Fervidobacteriaceae</taxon>
        <taxon>Thermosipho</taxon>
    </lineage>
</organism>
<evidence type="ECO:0000313" key="1">
    <source>
        <dbReference type="EMBL" id="MBB6063362.1"/>
    </source>
</evidence>
<dbReference type="AlphaFoldDB" id="A0A841GI99"/>
<dbReference type="Proteomes" id="UP000555828">
    <property type="component" value="Unassembled WGS sequence"/>
</dbReference>
<comment type="caution">
    <text evidence="1">The sequence shown here is derived from an EMBL/GenBank/DDBJ whole genome shotgun (WGS) entry which is preliminary data.</text>
</comment>
<reference evidence="1 2" key="1">
    <citation type="submission" date="2020-08" db="EMBL/GenBank/DDBJ databases">
        <title>Genomic Encyclopedia of Type Strains, Phase IV (KMG-IV): sequencing the most valuable type-strain genomes for metagenomic binning, comparative biology and taxonomic classification.</title>
        <authorList>
            <person name="Goeker M."/>
        </authorList>
    </citation>
    <scope>NUCLEOTIDE SEQUENCE [LARGE SCALE GENOMIC DNA]</scope>
    <source>
        <strain evidence="1 2">DSM 13481</strain>
    </source>
</reference>